<evidence type="ECO:0000256" key="1">
    <source>
        <dbReference type="SAM" id="Phobius"/>
    </source>
</evidence>
<accession>A0ABW5TU69</accession>
<reference evidence="3" key="1">
    <citation type="journal article" date="2019" name="Int. J. Syst. Evol. Microbiol.">
        <title>The Global Catalogue of Microorganisms (GCM) 10K type strain sequencing project: providing services to taxonomists for standard genome sequencing and annotation.</title>
        <authorList>
            <consortium name="The Broad Institute Genomics Platform"/>
            <consortium name="The Broad Institute Genome Sequencing Center for Infectious Disease"/>
            <person name="Wu L."/>
            <person name="Ma J."/>
        </authorList>
    </citation>
    <scope>NUCLEOTIDE SEQUENCE [LARGE SCALE GENOMIC DNA]</scope>
    <source>
        <strain evidence="3">KCTC 42456</strain>
    </source>
</reference>
<dbReference type="EMBL" id="JBHULV010000047">
    <property type="protein sequence ID" value="MFD2732822.1"/>
    <property type="molecule type" value="Genomic_DNA"/>
</dbReference>
<evidence type="ECO:0008006" key="4">
    <source>
        <dbReference type="Google" id="ProtNLM"/>
    </source>
</evidence>
<sequence>MYLNNFQSFVYGFFVFVAIGFMACEKTNETKKIVSFGEVVELAKTESIWFGSDTLIGLKFYVDTINDIRCPEDEDIACVWAGEALVNVTAYQKSDSTNFTLKLSPTKNFKSDTVSFSLNNQSYKGILLKVDPYPNSTKSTVTKSATITVLKINF</sequence>
<dbReference type="Proteomes" id="UP001597546">
    <property type="component" value="Unassembled WGS sequence"/>
</dbReference>
<protein>
    <recommendedName>
        <fullName evidence="4">Lipocalin-like domain-containing protein</fullName>
    </recommendedName>
</protein>
<evidence type="ECO:0000313" key="2">
    <source>
        <dbReference type="EMBL" id="MFD2732822.1"/>
    </source>
</evidence>
<name>A0ABW5TU69_9SPHI</name>
<comment type="caution">
    <text evidence="2">The sequence shown here is derived from an EMBL/GenBank/DDBJ whole genome shotgun (WGS) entry which is preliminary data.</text>
</comment>
<keyword evidence="1" id="KW-1133">Transmembrane helix</keyword>
<organism evidence="2 3">
    <name type="scientific">Pedobacter alpinus</name>
    <dbReference type="NCBI Taxonomy" id="1590643"/>
    <lineage>
        <taxon>Bacteria</taxon>
        <taxon>Pseudomonadati</taxon>
        <taxon>Bacteroidota</taxon>
        <taxon>Sphingobacteriia</taxon>
        <taxon>Sphingobacteriales</taxon>
        <taxon>Sphingobacteriaceae</taxon>
        <taxon>Pedobacter</taxon>
    </lineage>
</organism>
<proteinExistence type="predicted"/>
<feature type="transmembrane region" description="Helical" evidence="1">
    <location>
        <begin position="6"/>
        <end position="24"/>
    </location>
</feature>
<keyword evidence="3" id="KW-1185">Reference proteome</keyword>
<dbReference type="RefSeq" id="WP_379046869.1">
    <property type="nucleotide sequence ID" value="NZ_JBHSKW010000063.1"/>
</dbReference>
<evidence type="ECO:0000313" key="3">
    <source>
        <dbReference type="Proteomes" id="UP001597546"/>
    </source>
</evidence>
<keyword evidence="1" id="KW-0472">Membrane</keyword>
<keyword evidence="1" id="KW-0812">Transmembrane</keyword>
<gene>
    <name evidence="2" type="ORF">ACFSSE_14020</name>
</gene>